<keyword evidence="5 10" id="KW-0552">Olfaction</keyword>
<feature type="transmembrane region" description="Helical" evidence="10">
    <location>
        <begin position="260"/>
        <end position="281"/>
    </location>
</feature>
<evidence type="ECO:0000313" key="11">
    <source>
        <dbReference type="EMBL" id="KAF7997544.1"/>
    </source>
</evidence>
<dbReference type="AlphaFoldDB" id="A0A835CV00"/>
<keyword evidence="6 10" id="KW-1133">Transmembrane helix</keyword>
<proteinExistence type="inferred from homology"/>
<dbReference type="InterPro" id="IPR004117">
    <property type="entry name" value="7tm6_olfct_rcpt"/>
</dbReference>
<feature type="transmembrane region" description="Helical" evidence="10">
    <location>
        <begin position="46"/>
        <end position="68"/>
    </location>
</feature>
<evidence type="ECO:0000313" key="12">
    <source>
        <dbReference type="Proteomes" id="UP000639338"/>
    </source>
</evidence>
<dbReference type="EMBL" id="JACMRX010000001">
    <property type="protein sequence ID" value="KAF7997544.1"/>
    <property type="molecule type" value="Genomic_DNA"/>
</dbReference>
<comment type="caution">
    <text evidence="11">The sequence shown here is derived from an EMBL/GenBank/DDBJ whole genome shotgun (WGS) entry which is preliminary data.</text>
</comment>
<accession>A0A835CV00</accession>
<dbReference type="PANTHER" id="PTHR21137">
    <property type="entry name" value="ODORANT RECEPTOR"/>
    <property type="match status" value="1"/>
</dbReference>
<dbReference type="Proteomes" id="UP000639338">
    <property type="component" value="Unassembled WGS sequence"/>
</dbReference>
<keyword evidence="9 10" id="KW-0807">Transducer</keyword>
<reference evidence="11 12" key="1">
    <citation type="submission" date="2020-08" db="EMBL/GenBank/DDBJ databases">
        <title>Aphidius gifuensis genome sequencing and assembly.</title>
        <authorList>
            <person name="Du Z."/>
        </authorList>
    </citation>
    <scope>NUCLEOTIDE SEQUENCE [LARGE SCALE GENOMIC DNA]</scope>
    <source>
        <strain evidence="11">YNYX2018</strain>
        <tissue evidence="11">Adults</tissue>
    </source>
</reference>
<keyword evidence="2" id="KW-1003">Cell membrane</keyword>
<protein>
    <recommendedName>
        <fullName evidence="10">Odorant receptor</fullName>
    </recommendedName>
</protein>
<comment type="caution">
    <text evidence="10">Lacks conserved residue(s) required for the propagation of feature annotation.</text>
</comment>
<dbReference type="OrthoDB" id="7677057at2759"/>
<evidence type="ECO:0000256" key="9">
    <source>
        <dbReference type="ARBA" id="ARBA00023224"/>
    </source>
</evidence>
<dbReference type="PANTHER" id="PTHR21137:SF3">
    <property type="entry name" value="ODORANT RECEPTOR 30A-RELATED"/>
    <property type="match status" value="1"/>
</dbReference>
<evidence type="ECO:0000256" key="2">
    <source>
        <dbReference type="ARBA" id="ARBA00022475"/>
    </source>
</evidence>
<keyword evidence="8 10" id="KW-0675">Receptor</keyword>
<evidence type="ECO:0000256" key="5">
    <source>
        <dbReference type="ARBA" id="ARBA00022725"/>
    </source>
</evidence>
<keyword evidence="4 10" id="KW-0812">Transmembrane</keyword>
<dbReference type="GO" id="GO:0007165">
    <property type="term" value="P:signal transduction"/>
    <property type="evidence" value="ECO:0007669"/>
    <property type="project" value="UniProtKB-KW"/>
</dbReference>
<evidence type="ECO:0000256" key="6">
    <source>
        <dbReference type="ARBA" id="ARBA00022989"/>
    </source>
</evidence>
<name>A0A835CV00_APHGI</name>
<dbReference type="GO" id="GO:0005549">
    <property type="term" value="F:odorant binding"/>
    <property type="evidence" value="ECO:0007669"/>
    <property type="project" value="InterPro"/>
</dbReference>
<evidence type="ECO:0000256" key="3">
    <source>
        <dbReference type="ARBA" id="ARBA00022606"/>
    </source>
</evidence>
<comment type="subcellular location">
    <subcellularLocation>
        <location evidence="1 10">Cell membrane</location>
        <topology evidence="1 10">Multi-pass membrane protein</topology>
    </subcellularLocation>
</comment>
<evidence type="ECO:0000256" key="10">
    <source>
        <dbReference type="RuleBase" id="RU351113"/>
    </source>
</evidence>
<organism evidence="11 12">
    <name type="scientific">Aphidius gifuensis</name>
    <name type="common">Parasitoid wasp</name>
    <dbReference type="NCBI Taxonomy" id="684658"/>
    <lineage>
        <taxon>Eukaryota</taxon>
        <taxon>Metazoa</taxon>
        <taxon>Ecdysozoa</taxon>
        <taxon>Arthropoda</taxon>
        <taxon>Hexapoda</taxon>
        <taxon>Insecta</taxon>
        <taxon>Pterygota</taxon>
        <taxon>Neoptera</taxon>
        <taxon>Endopterygota</taxon>
        <taxon>Hymenoptera</taxon>
        <taxon>Apocrita</taxon>
        <taxon>Ichneumonoidea</taxon>
        <taxon>Braconidae</taxon>
        <taxon>Aphidiinae</taxon>
        <taxon>Aphidius</taxon>
    </lineage>
</organism>
<sequence>MKDIMNKNIKLTQINYFWSFTKILLKVVAIWPVTKNNLTHKKYIDSIHFFSVSFSALLQFILMGIMCLKLTDFNSAAESIGPMMQLIISFGKLCIYRSHKKNLAKLSIKLEYCLENLDKNSITNIYFKSYMKLASFICFGFYGIAIFLSIGYLAGPLLEENRTLPFNVYYPWDWKHSRIFYAISYVHEIIITVVLGCTSASEFSYVWCILYCCARFKEIHQKLVSIPNDNNNKNTQKFLSSIVKFHEDVLCDISMINKSYTYIVMLIFLAVVIAIVCAGLAVSSANSSLVDAMLFIILAVYYAQQLFFYYFLGETIASEAEKVASAAYSSNWESLQIKHQKTIMFIIARSNAPLKIFAGNLIPLRLESYMSFLVTTGSYFTSVKAITD</sequence>
<dbReference type="GO" id="GO:0004984">
    <property type="term" value="F:olfactory receptor activity"/>
    <property type="evidence" value="ECO:0007669"/>
    <property type="project" value="InterPro"/>
</dbReference>
<keyword evidence="7 10" id="KW-0472">Membrane</keyword>
<evidence type="ECO:0000256" key="1">
    <source>
        <dbReference type="ARBA" id="ARBA00004651"/>
    </source>
</evidence>
<keyword evidence="3 10" id="KW-0716">Sensory transduction</keyword>
<gene>
    <name evidence="11" type="ORF">HCN44_006115</name>
</gene>
<keyword evidence="12" id="KW-1185">Reference proteome</keyword>
<feature type="transmembrane region" description="Helical" evidence="10">
    <location>
        <begin position="133"/>
        <end position="158"/>
    </location>
</feature>
<comment type="similarity">
    <text evidence="10">Belongs to the insect chemoreceptor superfamily. Heteromeric odorant receptor channel (TC 1.A.69) family.</text>
</comment>
<evidence type="ECO:0000256" key="7">
    <source>
        <dbReference type="ARBA" id="ARBA00023136"/>
    </source>
</evidence>
<feature type="transmembrane region" description="Helical" evidence="10">
    <location>
        <begin position="293"/>
        <end position="312"/>
    </location>
</feature>
<dbReference type="GO" id="GO:0005886">
    <property type="term" value="C:plasma membrane"/>
    <property type="evidence" value="ECO:0007669"/>
    <property type="project" value="UniProtKB-SubCell"/>
</dbReference>
<dbReference type="Pfam" id="PF02949">
    <property type="entry name" value="7tm_6"/>
    <property type="match status" value="1"/>
</dbReference>
<feature type="transmembrane region" description="Helical" evidence="10">
    <location>
        <begin position="16"/>
        <end position="34"/>
    </location>
</feature>
<evidence type="ECO:0000256" key="8">
    <source>
        <dbReference type="ARBA" id="ARBA00023170"/>
    </source>
</evidence>
<evidence type="ECO:0000256" key="4">
    <source>
        <dbReference type="ARBA" id="ARBA00022692"/>
    </source>
</evidence>